<comment type="caution">
    <text evidence="1">The sequence shown here is derived from an EMBL/GenBank/DDBJ whole genome shotgun (WGS) entry which is preliminary data.</text>
</comment>
<evidence type="ECO:0000313" key="2">
    <source>
        <dbReference type="Proteomes" id="UP001367508"/>
    </source>
</evidence>
<sequence length="140" mass="16344">MSFNRHPLEKERKGLLARTLRGSLWHLTLVLATGEGATKERELDLQEERLLSLGEVDKQEERVLSLKEVDKQEEREKRLTAVGWWEDLGFFPTTPLRSHWVEEKKDKKDQLHTGSQAFNSDTRMHLIGWVLEQTTQSPKP</sequence>
<gene>
    <name evidence="1" type="ORF">VNO77_34422</name>
</gene>
<organism evidence="1 2">
    <name type="scientific">Canavalia gladiata</name>
    <name type="common">Sword bean</name>
    <name type="synonym">Dolichos gladiatus</name>
    <dbReference type="NCBI Taxonomy" id="3824"/>
    <lineage>
        <taxon>Eukaryota</taxon>
        <taxon>Viridiplantae</taxon>
        <taxon>Streptophyta</taxon>
        <taxon>Embryophyta</taxon>
        <taxon>Tracheophyta</taxon>
        <taxon>Spermatophyta</taxon>
        <taxon>Magnoliopsida</taxon>
        <taxon>eudicotyledons</taxon>
        <taxon>Gunneridae</taxon>
        <taxon>Pentapetalae</taxon>
        <taxon>rosids</taxon>
        <taxon>fabids</taxon>
        <taxon>Fabales</taxon>
        <taxon>Fabaceae</taxon>
        <taxon>Papilionoideae</taxon>
        <taxon>50 kb inversion clade</taxon>
        <taxon>NPAAA clade</taxon>
        <taxon>indigoferoid/millettioid clade</taxon>
        <taxon>Phaseoleae</taxon>
        <taxon>Canavalia</taxon>
    </lineage>
</organism>
<protein>
    <submittedName>
        <fullName evidence="1">Uncharacterized protein</fullName>
    </submittedName>
</protein>
<proteinExistence type="predicted"/>
<evidence type="ECO:0000313" key="1">
    <source>
        <dbReference type="EMBL" id="KAK7315841.1"/>
    </source>
</evidence>
<dbReference type="Proteomes" id="UP001367508">
    <property type="component" value="Unassembled WGS sequence"/>
</dbReference>
<accession>A0AAN9KFI5</accession>
<dbReference type="AlphaFoldDB" id="A0AAN9KFI5"/>
<keyword evidence="2" id="KW-1185">Reference proteome</keyword>
<dbReference type="EMBL" id="JAYMYQ010000008">
    <property type="protein sequence ID" value="KAK7315841.1"/>
    <property type="molecule type" value="Genomic_DNA"/>
</dbReference>
<reference evidence="1 2" key="1">
    <citation type="submission" date="2024-01" db="EMBL/GenBank/DDBJ databases">
        <title>The genomes of 5 underutilized Papilionoideae crops provide insights into root nodulation and disease resistanc.</title>
        <authorList>
            <person name="Jiang F."/>
        </authorList>
    </citation>
    <scope>NUCLEOTIDE SEQUENCE [LARGE SCALE GENOMIC DNA]</scope>
    <source>
        <strain evidence="1">LVBAO_FW01</strain>
        <tissue evidence="1">Leaves</tissue>
    </source>
</reference>
<name>A0AAN9KFI5_CANGL</name>